<dbReference type="AlphaFoldDB" id="Q4SVW6"/>
<sequence length="104" mass="11309">MLSQHTIAERRQFGTAASHTAAYKAALIVHAVQVSSISVCLSTITSVTQPLEDTLVADCAWRVRKCCLLPYGKKCLYTVSLEKNCALPSPFSSSITTVDDRGEF</sequence>
<comment type="caution">
    <text evidence="1">The sequence shown here is derived from an EMBL/GenBank/DDBJ whole genome shotgun (WGS) entry which is preliminary data.</text>
</comment>
<dbReference type="EMBL" id="CAAE01013711">
    <property type="protein sequence ID" value="CAF95216.1"/>
    <property type="molecule type" value="Genomic_DNA"/>
</dbReference>
<reference evidence="1" key="2">
    <citation type="submission" date="2004-02" db="EMBL/GenBank/DDBJ databases">
        <authorList>
            <consortium name="Genoscope"/>
            <consortium name="Whitehead Institute Centre for Genome Research"/>
        </authorList>
    </citation>
    <scope>NUCLEOTIDE SEQUENCE</scope>
</reference>
<evidence type="ECO:0000313" key="1">
    <source>
        <dbReference type="EMBL" id="CAF95216.1"/>
    </source>
</evidence>
<accession>Q4SVW6</accession>
<protein>
    <submittedName>
        <fullName evidence="1">(spotted green pufferfish) hypothetical protein</fullName>
    </submittedName>
</protein>
<gene>
    <name evidence="1" type="ORF">GSTENG00011771001</name>
</gene>
<reference evidence="1" key="1">
    <citation type="journal article" date="2004" name="Nature">
        <title>Genome duplication in the teleost fish Tetraodon nigroviridis reveals the early vertebrate proto-karyotype.</title>
        <authorList>
            <person name="Jaillon O."/>
            <person name="Aury J.-M."/>
            <person name="Brunet F."/>
            <person name="Petit J.-L."/>
            <person name="Stange-Thomann N."/>
            <person name="Mauceli E."/>
            <person name="Bouneau L."/>
            <person name="Fischer C."/>
            <person name="Ozouf-Costaz C."/>
            <person name="Bernot A."/>
            <person name="Nicaud S."/>
            <person name="Jaffe D."/>
            <person name="Fisher S."/>
            <person name="Lutfalla G."/>
            <person name="Dossat C."/>
            <person name="Segurens B."/>
            <person name="Dasilva C."/>
            <person name="Salanoubat M."/>
            <person name="Levy M."/>
            <person name="Boudet N."/>
            <person name="Castellano S."/>
            <person name="Anthouard V."/>
            <person name="Jubin C."/>
            <person name="Castelli V."/>
            <person name="Katinka M."/>
            <person name="Vacherie B."/>
            <person name="Biemont C."/>
            <person name="Skalli Z."/>
            <person name="Cattolico L."/>
            <person name="Poulain J."/>
            <person name="De Berardinis V."/>
            <person name="Cruaud C."/>
            <person name="Duprat S."/>
            <person name="Brottier P."/>
            <person name="Coutanceau J.-P."/>
            <person name="Gouzy J."/>
            <person name="Parra G."/>
            <person name="Lardier G."/>
            <person name="Chapple C."/>
            <person name="McKernan K.J."/>
            <person name="McEwan P."/>
            <person name="Bosak S."/>
            <person name="Kellis M."/>
            <person name="Volff J.-N."/>
            <person name="Guigo R."/>
            <person name="Zody M.C."/>
            <person name="Mesirov J."/>
            <person name="Lindblad-Toh K."/>
            <person name="Birren B."/>
            <person name="Nusbaum C."/>
            <person name="Kahn D."/>
            <person name="Robinson-Rechavi M."/>
            <person name="Laudet V."/>
            <person name="Schachter V."/>
            <person name="Quetier F."/>
            <person name="Saurin W."/>
            <person name="Scarpelli C."/>
            <person name="Wincker P."/>
            <person name="Lander E.S."/>
            <person name="Weissenbach J."/>
            <person name="Roest Crollius H."/>
        </authorList>
    </citation>
    <scope>NUCLEOTIDE SEQUENCE [LARGE SCALE GENOMIC DNA]</scope>
</reference>
<proteinExistence type="predicted"/>
<organism evidence="1">
    <name type="scientific">Tetraodon nigroviridis</name>
    <name type="common">Spotted green pufferfish</name>
    <name type="synonym">Chelonodon nigroviridis</name>
    <dbReference type="NCBI Taxonomy" id="99883"/>
    <lineage>
        <taxon>Eukaryota</taxon>
        <taxon>Metazoa</taxon>
        <taxon>Chordata</taxon>
        <taxon>Craniata</taxon>
        <taxon>Vertebrata</taxon>
        <taxon>Euteleostomi</taxon>
        <taxon>Actinopterygii</taxon>
        <taxon>Neopterygii</taxon>
        <taxon>Teleostei</taxon>
        <taxon>Neoteleostei</taxon>
        <taxon>Acanthomorphata</taxon>
        <taxon>Eupercaria</taxon>
        <taxon>Tetraodontiformes</taxon>
        <taxon>Tetradontoidea</taxon>
        <taxon>Tetraodontidae</taxon>
        <taxon>Tetraodon</taxon>
    </lineage>
</organism>
<name>Q4SVW6_TETNG</name>
<dbReference type="KEGG" id="tng:GSTEN00011771G001"/>